<evidence type="ECO:0000313" key="6">
    <source>
        <dbReference type="Proteomes" id="UP001174997"/>
    </source>
</evidence>
<dbReference type="PROSITE" id="PS51015">
    <property type="entry name" value="YDG"/>
    <property type="match status" value="1"/>
</dbReference>
<feature type="domain" description="YDG" evidence="4">
    <location>
        <begin position="314"/>
        <end position="452"/>
    </location>
</feature>
<name>A0AA39ZJK5_9PEZI</name>
<keyword evidence="6" id="KW-1185">Reference proteome</keyword>
<dbReference type="PANTHER" id="PTHR14140:SF27">
    <property type="entry name" value="OS04G0289800 PROTEIN"/>
    <property type="match status" value="1"/>
</dbReference>
<dbReference type="Pfam" id="PF02182">
    <property type="entry name" value="SAD_SRA"/>
    <property type="match status" value="1"/>
</dbReference>
<dbReference type="Gene3D" id="2.30.280.10">
    <property type="entry name" value="SRA-YDG"/>
    <property type="match status" value="1"/>
</dbReference>
<evidence type="ECO:0000256" key="1">
    <source>
        <dbReference type="ARBA" id="ARBA00023242"/>
    </source>
</evidence>
<sequence>MPILSDDREPRGSSRGSHGNPRRSNRRPGLLNAGVSSRRRVIPPMRSPQMRVNLLAAAQNVQAAAQNVQASTADSEDVRMEAPAAENTTAQASMAEVSDVTSNAPEHNAASDPPSVGGTSDPDPATQPIQIWTGSLSEGVRQVTMLVTKSKPGRTDVSTAQLTLYQESTRAFFWWLEFDAVVRPSFRDVHHLDHAIRLIRDSTNPGIPADIKQAANTVYLKFEEENWGQGDEGYASDISTDAAQSPVVSPRSPGRASGGDRAVGVSVIPQPPVNHPIYGRAGIMHGIVCYRSRKGLTYKLNPGYRHEKVNAAFIGEGHLTPGDWWPLQLVALFHGAHGRSQGGIYGSVTMGVYSIVISGRSNKYHEIDEDDGEVLHYSTDNMGVATTSVGTQALDKSIETRQPVRVLRGQGQTGGNWAPEFGIRYDGLYQVTGKRLVSTRNGEEWFRYTLRRQAGQRDLREIVGSSPTLQQKNDYRRIRDAYPGVI</sequence>
<dbReference type="GO" id="GO:0016567">
    <property type="term" value="P:protein ubiquitination"/>
    <property type="evidence" value="ECO:0007669"/>
    <property type="project" value="TreeGrafter"/>
</dbReference>
<feature type="region of interest" description="Disordered" evidence="3">
    <location>
        <begin position="67"/>
        <end position="129"/>
    </location>
</feature>
<organism evidence="5 6">
    <name type="scientific">Cercophora samala</name>
    <dbReference type="NCBI Taxonomy" id="330535"/>
    <lineage>
        <taxon>Eukaryota</taxon>
        <taxon>Fungi</taxon>
        <taxon>Dikarya</taxon>
        <taxon>Ascomycota</taxon>
        <taxon>Pezizomycotina</taxon>
        <taxon>Sordariomycetes</taxon>
        <taxon>Sordariomycetidae</taxon>
        <taxon>Sordariales</taxon>
        <taxon>Lasiosphaeriaceae</taxon>
        <taxon>Cercophora</taxon>
    </lineage>
</organism>
<evidence type="ECO:0000313" key="5">
    <source>
        <dbReference type="EMBL" id="KAK0672205.1"/>
    </source>
</evidence>
<dbReference type="InterPro" id="IPR036987">
    <property type="entry name" value="SRA-YDG_sf"/>
</dbReference>
<keyword evidence="1 2" id="KW-0539">Nucleus</keyword>
<dbReference type="InterPro" id="IPR015947">
    <property type="entry name" value="PUA-like_sf"/>
</dbReference>
<evidence type="ECO:0000256" key="2">
    <source>
        <dbReference type="PROSITE-ProRule" id="PRU00358"/>
    </source>
</evidence>
<protein>
    <submittedName>
        <fullName evidence="5">PUA-like domain-containing protein</fullName>
    </submittedName>
</protein>
<feature type="region of interest" description="Disordered" evidence="3">
    <location>
        <begin position="1"/>
        <end position="46"/>
    </location>
</feature>
<dbReference type="GO" id="GO:0061630">
    <property type="term" value="F:ubiquitin protein ligase activity"/>
    <property type="evidence" value="ECO:0007669"/>
    <property type="project" value="TreeGrafter"/>
</dbReference>
<proteinExistence type="predicted"/>
<dbReference type="EMBL" id="JAULSY010000015">
    <property type="protein sequence ID" value="KAK0672205.1"/>
    <property type="molecule type" value="Genomic_DNA"/>
</dbReference>
<dbReference type="GO" id="GO:0044027">
    <property type="term" value="P:negative regulation of gene expression via chromosomal CpG island methylation"/>
    <property type="evidence" value="ECO:0007669"/>
    <property type="project" value="TreeGrafter"/>
</dbReference>
<comment type="subcellular location">
    <subcellularLocation>
        <location evidence="2">Nucleus</location>
    </subcellularLocation>
</comment>
<feature type="region of interest" description="Disordered" evidence="3">
    <location>
        <begin position="241"/>
        <end position="265"/>
    </location>
</feature>
<comment type="caution">
    <text evidence="5">The sequence shown here is derived from an EMBL/GenBank/DDBJ whole genome shotgun (WGS) entry which is preliminary data.</text>
</comment>
<dbReference type="SUPFAM" id="SSF88697">
    <property type="entry name" value="PUA domain-like"/>
    <property type="match status" value="1"/>
</dbReference>
<evidence type="ECO:0000259" key="4">
    <source>
        <dbReference type="PROSITE" id="PS51015"/>
    </source>
</evidence>
<accession>A0AA39ZJK5</accession>
<dbReference type="SMART" id="SM00466">
    <property type="entry name" value="SRA"/>
    <property type="match status" value="1"/>
</dbReference>
<dbReference type="Proteomes" id="UP001174997">
    <property type="component" value="Unassembled WGS sequence"/>
</dbReference>
<reference evidence="5" key="1">
    <citation type="submission" date="2023-06" db="EMBL/GenBank/DDBJ databases">
        <title>Genome-scale phylogeny and comparative genomics of the fungal order Sordariales.</title>
        <authorList>
            <consortium name="Lawrence Berkeley National Laboratory"/>
            <person name="Hensen N."/>
            <person name="Bonometti L."/>
            <person name="Westerberg I."/>
            <person name="Brannstrom I.O."/>
            <person name="Guillou S."/>
            <person name="Cros-Aarteil S."/>
            <person name="Calhoun S."/>
            <person name="Haridas S."/>
            <person name="Kuo A."/>
            <person name="Mondo S."/>
            <person name="Pangilinan J."/>
            <person name="Riley R."/>
            <person name="Labutti K."/>
            <person name="Andreopoulos B."/>
            <person name="Lipzen A."/>
            <person name="Chen C."/>
            <person name="Yanf M."/>
            <person name="Daum C."/>
            <person name="Ng V."/>
            <person name="Clum A."/>
            <person name="Steindorff A."/>
            <person name="Ohm R."/>
            <person name="Martin F."/>
            <person name="Silar P."/>
            <person name="Natvig D."/>
            <person name="Lalanne C."/>
            <person name="Gautier V."/>
            <person name="Ament-Velasquez S.L."/>
            <person name="Kruys A."/>
            <person name="Hutchinson M.I."/>
            <person name="Powell A.J."/>
            <person name="Barry K."/>
            <person name="Miller A.N."/>
            <person name="Grigoriev I.V."/>
            <person name="Debuchy R."/>
            <person name="Gladieux P."/>
            <person name="Thoren M.H."/>
            <person name="Johannesson H."/>
        </authorList>
    </citation>
    <scope>NUCLEOTIDE SEQUENCE</scope>
    <source>
        <strain evidence="5">CBS 307.81</strain>
    </source>
</reference>
<dbReference type="GO" id="GO:0005634">
    <property type="term" value="C:nucleus"/>
    <property type="evidence" value="ECO:0007669"/>
    <property type="project" value="UniProtKB-SubCell"/>
</dbReference>
<evidence type="ECO:0000256" key="3">
    <source>
        <dbReference type="SAM" id="MobiDB-lite"/>
    </source>
</evidence>
<gene>
    <name evidence="5" type="ORF">QBC41DRAFT_299942</name>
</gene>
<dbReference type="PANTHER" id="PTHR14140">
    <property type="entry name" value="E3 UBIQUITIN-PROTEIN LIGASE UHRF-RELATED"/>
    <property type="match status" value="1"/>
</dbReference>
<dbReference type="AlphaFoldDB" id="A0AA39ZJK5"/>
<feature type="compositionally biased region" description="Basic and acidic residues" evidence="3">
    <location>
        <begin position="1"/>
        <end position="12"/>
    </location>
</feature>
<dbReference type="InterPro" id="IPR003105">
    <property type="entry name" value="SRA_YDG"/>
</dbReference>
<dbReference type="InterPro" id="IPR045134">
    <property type="entry name" value="UHRF1/2-like"/>
</dbReference>